<dbReference type="InterPro" id="IPR011042">
    <property type="entry name" value="6-blade_b-propeller_TolB-like"/>
</dbReference>
<dbReference type="Pfam" id="PF07995">
    <property type="entry name" value="GSDH"/>
    <property type="match status" value="1"/>
</dbReference>
<protein>
    <submittedName>
        <fullName evidence="3">Quinoprotein glucose dehydrogenase</fullName>
        <ecNumber evidence="3">1.1.5.2</ecNumber>
    </submittedName>
</protein>
<feature type="chain" id="PRO_5031021430" evidence="1">
    <location>
        <begin position="25"/>
        <end position="429"/>
    </location>
</feature>
<feature type="signal peptide" evidence="1">
    <location>
        <begin position="1"/>
        <end position="24"/>
    </location>
</feature>
<keyword evidence="1" id="KW-0732">Signal</keyword>
<dbReference type="Proteomes" id="UP000534294">
    <property type="component" value="Unassembled WGS sequence"/>
</dbReference>
<dbReference type="SUPFAM" id="SSF50952">
    <property type="entry name" value="Soluble quinoprotein glucose dehydrogenase"/>
    <property type="match status" value="1"/>
</dbReference>
<evidence type="ECO:0000256" key="1">
    <source>
        <dbReference type="SAM" id="SignalP"/>
    </source>
</evidence>
<dbReference type="RefSeq" id="WP_184208353.1">
    <property type="nucleotide sequence ID" value="NZ_JACHIF010000004.1"/>
</dbReference>
<keyword evidence="3" id="KW-0560">Oxidoreductase</keyword>
<dbReference type="EC" id="1.1.5.2" evidence="3"/>
<evidence type="ECO:0000259" key="2">
    <source>
        <dbReference type="Pfam" id="PF07995"/>
    </source>
</evidence>
<accession>A0A7W7YL52</accession>
<evidence type="ECO:0000313" key="4">
    <source>
        <dbReference type="Proteomes" id="UP000534294"/>
    </source>
</evidence>
<dbReference type="PANTHER" id="PTHR19328:SF75">
    <property type="entry name" value="ALDOSE SUGAR DEHYDROGENASE YLII"/>
    <property type="match status" value="1"/>
</dbReference>
<evidence type="ECO:0000313" key="3">
    <source>
        <dbReference type="EMBL" id="MBB5037965.1"/>
    </source>
</evidence>
<keyword evidence="4" id="KW-1185">Reference proteome</keyword>
<dbReference type="EMBL" id="JACHIF010000004">
    <property type="protein sequence ID" value="MBB5037965.1"/>
    <property type="molecule type" value="Genomic_DNA"/>
</dbReference>
<dbReference type="GO" id="GO:0008876">
    <property type="term" value="F:quinoprotein glucose dehydrogenase activity"/>
    <property type="evidence" value="ECO:0007669"/>
    <property type="project" value="UniProtKB-EC"/>
</dbReference>
<comment type="caution">
    <text evidence="3">The sequence shown here is derived from an EMBL/GenBank/DDBJ whole genome shotgun (WGS) entry which is preliminary data.</text>
</comment>
<feature type="domain" description="Glucose/Sorbosone dehydrogenase" evidence="2">
    <location>
        <begin position="119"/>
        <end position="376"/>
    </location>
</feature>
<name>A0A7W7YL52_9BACT</name>
<proteinExistence type="predicted"/>
<organism evidence="3 4">
    <name type="scientific">Prosthecobacter dejongeii</name>
    <dbReference type="NCBI Taxonomy" id="48465"/>
    <lineage>
        <taxon>Bacteria</taxon>
        <taxon>Pseudomonadati</taxon>
        <taxon>Verrucomicrobiota</taxon>
        <taxon>Verrucomicrobiia</taxon>
        <taxon>Verrucomicrobiales</taxon>
        <taxon>Verrucomicrobiaceae</taxon>
        <taxon>Prosthecobacter</taxon>
    </lineage>
</organism>
<reference evidence="3 4" key="1">
    <citation type="submission" date="2020-08" db="EMBL/GenBank/DDBJ databases">
        <title>Genomic Encyclopedia of Type Strains, Phase IV (KMG-IV): sequencing the most valuable type-strain genomes for metagenomic binning, comparative biology and taxonomic classification.</title>
        <authorList>
            <person name="Goeker M."/>
        </authorList>
    </citation>
    <scope>NUCLEOTIDE SEQUENCE [LARGE SCALE GENOMIC DNA]</scope>
    <source>
        <strain evidence="3 4">DSM 12251</strain>
    </source>
</reference>
<dbReference type="InterPro" id="IPR012938">
    <property type="entry name" value="Glc/Sorbosone_DH"/>
</dbReference>
<dbReference type="AlphaFoldDB" id="A0A7W7YL52"/>
<dbReference type="InterPro" id="IPR011041">
    <property type="entry name" value="Quinoprot_gluc/sorb_DH_b-prop"/>
</dbReference>
<dbReference type="Gene3D" id="2.120.10.30">
    <property type="entry name" value="TolB, C-terminal domain"/>
    <property type="match status" value="1"/>
</dbReference>
<dbReference type="PANTHER" id="PTHR19328">
    <property type="entry name" value="HEDGEHOG-INTERACTING PROTEIN"/>
    <property type="match status" value="1"/>
</dbReference>
<sequence length="429" mass="47791">MSRFQPIPYFTLALLHLISGVANGVPEEVAEKEVVPASPLVRPVPPLEIPEDTLHGIGLSRLKFPREFDSPVALSSALPGPEGEQIVALQRGEFCAIKLDGSGEWRSFLDFRERMSGIVLFEEGVHGIALHPQFEKNRLFYLSYTQNEPRRTVISEMRATDGESPSALPETERILLEIPQPLADHWGGHITFGPDGQLYIALGDGGLRSDPYRLAQNPWVLHGKILRLDVNSRSGKLPYAIPADNPFANEQTVRPEIFALGFRNPWGLAFDTHTGHLWCADVGQDLWEEINIVKKGANYGWSDRDGPTDATFHPTPLIPGTATTDPVHAYTRQRGEGLCIVGGHTYRGEKMPALQGMYLFADWGYGTIWALQMDTVNERAVRRLTLYRRPEATKLNPTLITPDAHGEPILLSQDGALYRLEYTEDIATE</sequence>
<gene>
    <name evidence="3" type="ORF">HNQ64_002223</name>
</gene>